<dbReference type="InterPro" id="IPR000719">
    <property type="entry name" value="Prot_kinase_dom"/>
</dbReference>
<gene>
    <name evidence="3" type="ORF">niasHS_018007</name>
</gene>
<dbReference type="Pfam" id="PF00069">
    <property type="entry name" value="Pkinase"/>
    <property type="match status" value="1"/>
</dbReference>
<dbReference type="InterPro" id="IPR011009">
    <property type="entry name" value="Kinase-like_dom_sf"/>
</dbReference>
<feature type="coiled-coil region" evidence="1">
    <location>
        <begin position="15"/>
        <end position="49"/>
    </location>
</feature>
<dbReference type="Gene3D" id="1.10.510.10">
    <property type="entry name" value="Transferase(Phosphotransferase) domain 1"/>
    <property type="match status" value="1"/>
</dbReference>
<name>A0ABD2HS75_HETSC</name>
<keyword evidence="1" id="KW-0175">Coiled coil</keyword>
<reference evidence="3 4" key="1">
    <citation type="submission" date="2024-10" db="EMBL/GenBank/DDBJ databases">
        <authorList>
            <person name="Kim D."/>
        </authorList>
    </citation>
    <scope>NUCLEOTIDE SEQUENCE [LARGE SCALE GENOMIC DNA]</scope>
    <source>
        <strain evidence="3">Taebaek</strain>
    </source>
</reference>
<dbReference type="SUPFAM" id="SSF56112">
    <property type="entry name" value="Protein kinase-like (PK-like)"/>
    <property type="match status" value="1"/>
</dbReference>
<comment type="caution">
    <text evidence="3">The sequence shown here is derived from an EMBL/GenBank/DDBJ whole genome shotgun (WGS) entry which is preliminary data.</text>
</comment>
<dbReference type="EMBL" id="JBICCN010000429">
    <property type="protein sequence ID" value="KAL3069282.1"/>
    <property type="molecule type" value="Genomic_DNA"/>
</dbReference>
<evidence type="ECO:0000259" key="2">
    <source>
        <dbReference type="PROSITE" id="PS50011"/>
    </source>
</evidence>
<sequence>MIKGAKWVTISELGHRDLEEELKKAKEIFLDLEEELSKVREEIKTMLKDIMKPLVEFHQATVHYHYLEGQKKGIVKENFEQYVIGFTAPELLEHLKHAHHGDVEVTPKMDIWSAGLIILQLTLKKTFGYKETDKEIDELFRSAKLKFDGREFKPQPTKLRLPKYFYEFPRNFEFEKDWPSKNWWDNYLTVIHDILTNMLNIDAEKRMSAKGIIDYLEGKCKPKEYEKNAEKMALFGDVIKEDLNKVENIKKNLIKNAVKSIETFLKELDKRAEICDH</sequence>
<accession>A0ABD2HS75</accession>
<protein>
    <recommendedName>
        <fullName evidence="2">Protein kinase domain-containing protein</fullName>
    </recommendedName>
</protein>
<feature type="domain" description="Protein kinase" evidence="2">
    <location>
        <begin position="1"/>
        <end position="216"/>
    </location>
</feature>
<proteinExistence type="predicted"/>
<evidence type="ECO:0000313" key="4">
    <source>
        <dbReference type="Proteomes" id="UP001620645"/>
    </source>
</evidence>
<dbReference type="PROSITE" id="PS50011">
    <property type="entry name" value="PROTEIN_KINASE_DOM"/>
    <property type="match status" value="1"/>
</dbReference>
<evidence type="ECO:0000313" key="3">
    <source>
        <dbReference type="EMBL" id="KAL3069282.1"/>
    </source>
</evidence>
<keyword evidence="4" id="KW-1185">Reference proteome</keyword>
<dbReference type="Proteomes" id="UP001620645">
    <property type="component" value="Unassembled WGS sequence"/>
</dbReference>
<dbReference type="AlphaFoldDB" id="A0ABD2HS75"/>
<organism evidence="3 4">
    <name type="scientific">Heterodera schachtii</name>
    <name type="common">Sugarbeet cyst nematode worm</name>
    <name type="synonym">Tylenchus schachtii</name>
    <dbReference type="NCBI Taxonomy" id="97005"/>
    <lineage>
        <taxon>Eukaryota</taxon>
        <taxon>Metazoa</taxon>
        <taxon>Ecdysozoa</taxon>
        <taxon>Nematoda</taxon>
        <taxon>Chromadorea</taxon>
        <taxon>Rhabditida</taxon>
        <taxon>Tylenchina</taxon>
        <taxon>Tylenchomorpha</taxon>
        <taxon>Tylenchoidea</taxon>
        <taxon>Heteroderidae</taxon>
        <taxon>Heteroderinae</taxon>
        <taxon>Heterodera</taxon>
    </lineage>
</organism>
<evidence type="ECO:0000256" key="1">
    <source>
        <dbReference type="SAM" id="Coils"/>
    </source>
</evidence>